<feature type="domain" description="PHD-type" evidence="12">
    <location>
        <begin position="814"/>
        <end position="870"/>
    </location>
</feature>
<feature type="compositionally biased region" description="Low complexity" evidence="11">
    <location>
        <begin position="397"/>
        <end position="411"/>
    </location>
</feature>
<dbReference type="SUPFAM" id="SSF54171">
    <property type="entry name" value="DNA-binding domain"/>
    <property type="match status" value="2"/>
</dbReference>
<feature type="compositionally biased region" description="Low complexity" evidence="11">
    <location>
        <begin position="423"/>
        <end position="442"/>
    </location>
</feature>
<proteinExistence type="predicted"/>
<feature type="region of interest" description="Disordered" evidence="11">
    <location>
        <begin position="397"/>
        <end position="627"/>
    </location>
</feature>
<gene>
    <name evidence="14" type="ORF">WJX75_007916</name>
</gene>
<evidence type="ECO:0008006" key="16">
    <source>
        <dbReference type="Google" id="ProtNLM"/>
    </source>
</evidence>
<dbReference type="Pfam" id="PF01429">
    <property type="entry name" value="MBD"/>
    <property type="match status" value="1"/>
</dbReference>
<dbReference type="Gene3D" id="3.30.890.10">
    <property type="entry name" value="Methyl-cpg-binding Protein 2, Chain A"/>
    <property type="match status" value="3"/>
</dbReference>
<keyword evidence="9" id="KW-0539">Nucleus</keyword>
<feature type="region of interest" description="Disordered" evidence="11">
    <location>
        <begin position="646"/>
        <end position="719"/>
    </location>
</feature>
<evidence type="ECO:0000259" key="13">
    <source>
        <dbReference type="PROSITE" id="PS50982"/>
    </source>
</evidence>
<evidence type="ECO:0000313" key="15">
    <source>
        <dbReference type="Proteomes" id="UP001491310"/>
    </source>
</evidence>
<evidence type="ECO:0000256" key="7">
    <source>
        <dbReference type="ARBA" id="ARBA00023155"/>
    </source>
</evidence>
<dbReference type="SUPFAM" id="SSF57903">
    <property type="entry name" value="FYVE/PHD zinc finger"/>
    <property type="match status" value="1"/>
</dbReference>
<dbReference type="InterPro" id="IPR001965">
    <property type="entry name" value="Znf_PHD"/>
</dbReference>
<protein>
    <recommendedName>
        <fullName evidence="16">PHD-type domain-containing protein</fullName>
    </recommendedName>
</protein>
<feature type="compositionally biased region" description="Low complexity" evidence="11">
    <location>
        <begin position="568"/>
        <end position="579"/>
    </location>
</feature>
<dbReference type="PROSITE" id="PS01359">
    <property type="entry name" value="ZF_PHD_1"/>
    <property type="match status" value="1"/>
</dbReference>
<dbReference type="Proteomes" id="UP001491310">
    <property type="component" value="Unassembled WGS sequence"/>
</dbReference>
<dbReference type="InterPro" id="IPR013083">
    <property type="entry name" value="Znf_RING/FYVE/PHD"/>
</dbReference>
<reference evidence="14 15" key="1">
    <citation type="journal article" date="2024" name="Nat. Commun.">
        <title>Phylogenomics reveals the evolutionary origins of lichenization in chlorophyte algae.</title>
        <authorList>
            <person name="Puginier C."/>
            <person name="Libourel C."/>
            <person name="Otte J."/>
            <person name="Skaloud P."/>
            <person name="Haon M."/>
            <person name="Grisel S."/>
            <person name="Petersen M."/>
            <person name="Berrin J.G."/>
            <person name="Delaux P.M."/>
            <person name="Dal Grande F."/>
            <person name="Keller J."/>
        </authorList>
    </citation>
    <scope>NUCLEOTIDE SEQUENCE [LARGE SCALE GENOMIC DNA]</scope>
    <source>
        <strain evidence="14 15">SAG 216-7</strain>
    </source>
</reference>
<feature type="compositionally biased region" description="Acidic residues" evidence="11">
    <location>
        <begin position="1071"/>
        <end position="1082"/>
    </location>
</feature>
<comment type="caution">
    <text evidence="14">The sequence shown here is derived from an EMBL/GenBank/DDBJ whole genome shotgun (WGS) entry which is preliminary data.</text>
</comment>
<dbReference type="SMART" id="SM00391">
    <property type="entry name" value="MBD"/>
    <property type="match status" value="1"/>
</dbReference>
<name>A0ABR2Z1Q0_9CHLO</name>
<dbReference type="InterPro" id="IPR016177">
    <property type="entry name" value="DNA-bd_dom_sf"/>
</dbReference>
<keyword evidence="8" id="KW-0804">Transcription</keyword>
<dbReference type="PANTHER" id="PTHR12628:SF10">
    <property type="entry name" value="HOMEOBOX DOMAIN-CONTAINING PROTEIN"/>
    <property type="match status" value="1"/>
</dbReference>
<feature type="compositionally biased region" description="Gly residues" evidence="11">
    <location>
        <begin position="955"/>
        <end position="967"/>
    </location>
</feature>
<evidence type="ECO:0000256" key="5">
    <source>
        <dbReference type="ARBA" id="ARBA00023015"/>
    </source>
</evidence>
<evidence type="ECO:0000256" key="8">
    <source>
        <dbReference type="ARBA" id="ARBA00023163"/>
    </source>
</evidence>
<keyword evidence="3 10" id="KW-0863">Zinc-finger</keyword>
<feature type="region of interest" description="Disordered" evidence="11">
    <location>
        <begin position="86"/>
        <end position="120"/>
    </location>
</feature>
<feature type="region of interest" description="Disordered" evidence="11">
    <location>
        <begin position="1071"/>
        <end position="1097"/>
    </location>
</feature>
<dbReference type="SMART" id="SM00249">
    <property type="entry name" value="PHD"/>
    <property type="match status" value="1"/>
</dbReference>
<feature type="compositionally biased region" description="Basic and acidic residues" evidence="11">
    <location>
        <begin position="701"/>
        <end position="719"/>
    </location>
</feature>
<evidence type="ECO:0000256" key="10">
    <source>
        <dbReference type="PROSITE-ProRule" id="PRU00146"/>
    </source>
</evidence>
<evidence type="ECO:0000256" key="9">
    <source>
        <dbReference type="ARBA" id="ARBA00023242"/>
    </source>
</evidence>
<keyword evidence="2" id="KW-0479">Metal-binding</keyword>
<evidence type="ECO:0000256" key="3">
    <source>
        <dbReference type="ARBA" id="ARBA00022771"/>
    </source>
</evidence>
<feature type="region of interest" description="Disordered" evidence="11">
    <location>
        <begin position="928"/>
        <end position="1045"/>
    </location>
</feature>
<keyword evidence="4" id="KW-0862">Zinc</keyword>
<dbReference type="InterPro" id="IPR045876">
    <property type="entry name" value="PRHA-like_PHD-finger"/>
</dbReference>
<feature type="compositionally biased region" description="Low complexity" evidence="11">
    <location>
        <begin position="499"/>
        <end position="520"/>
    </location>
</feature>
<keyword evidence="15" id="KW-1185">Reference proteome</keyword>
<evidence type="ECO:0000313" key="14">
    <source>
        <dbReference type="EMBL" id="KAK9917761.1"/>
    </source>
</evidence>
<sequence length="1097" mass="115741">MPSKLPSYTGPVEEQQAAAGRAALQSLRKYLAERGAELPEGFQATVHLRKESSPPGAVDIYYFDHQHSRYRSKLQVARALGVADSKEEGASLPGSPKAMGANASSPTAADADGQQPPAHHLQLPAPAVQAQGGGFVGTEEEVKVMGALTKYVAKLGGQLGPGWRCQVRKRAGPGNRVDTYFNSPAGEKFRSKTDVARHLGLAVPVASRLTNEAASPSVDVNMAEEDVAAMLMALPHGKPLTAREAARARKLSGAAVRQEGGYAARARGPGTPDNDAGRGSSGLHSIAAALDEASPFPVKQEAAAFADEEQFYDSDDEDTGARADEVAEMAARQMRRLRAAAQAQGLTLGPGWRVDVSIRKNGTSRGSTDYYYRLQGGGTFRSITAAIKHLLAAEHGAASPAAAHPQNQAAASDEKPQPLQQERPLSATPRPASPARAAAGSSELPETGSPPGKGGPAGPDAKLTPKKFGSLTALSQPRGSSAVARPTSPSDSVAKGKQAAEGTPSAAAAPRPGTKAALAALGRDTKALGPAHDSKKATQAEAQADGAEGIPKSGQPGSDGSAPDDEVAAAAEGNAAAQEEATHNEPSARRRRRKPNMNAAPLKEEAAAKAGSPPGARKRRAVNRGRADYATINAMADLQYALSTEERKATLRKRTGGKETTREPATTAATSKGVDAKKEAAKSTAAAGEATKHSAQGISVEVREGEVSEQKARKPERKRERVVTPYTKLVNRVRGLISRIRVEEAYLDAYEGEGWRGANREKLRPTAELEQARLQIEKCKLGMREAVKECEESGGDRAIPAEHIDEDGEIDEKYIHCGRCHDPESYEDNDIILCDGNCHRAYHEKCLVPPLDSSTLPEDDGWLCPACDAKADILTMINEEYGFEYEQETPWHEIFAEAPVSPRAAADGAAAAPVNFKTLAEFLAHADLPDSDADDSSFKDDSGSEGAENGDEVEGGSGSEEGSGSGSDGDSDTSEGSSVESLASEERKGLQSEEQATGEGRPQRKRRLRSSTGGAEPAGKRQRGPDEDADEDADVGDDLDTEEEGVVLMGKRARTTVDYRKLNAEMFGDFESYEGEAVSDEDFTPRKADAEAAAKSP</sequence>
<dbReference type="PROSITE" id="PS50982">
    <property type="entry name" value="MBD"/>
    <property type="match status" value="1"/>
</dbReference>
<feature type="compositionally biased region" description="Basic and acidic residues" evidence="11">
    <location>
        <begin position="1083"/>
        <end position="1097"/>
    </location>
</feature>
<keyword evidence="6" id="KW-0238">DNA-binding</keyword>
<evidence type="ECO:0000256" key="4">
    <source>
        <dbReference type="ARBA" id="ARBA00022833"/>
    </source>
</evidence>
<dbReference type="InterPro" id="IPR011011">
    <property type="entry name" value="Znf_FYVE_PHD"/>
</dbReference>
<keyword evidence="5" id="KW-0805">Transcription regulation</keyword>
<dbReference type="Pfam" id="PF00628">
    <property type="entry name" value="PHD"/>
    <property type="match status" value="1"/>
</dbReference>
<evidence type="ECO:0000256" key="11">
    <source>
        <dbReference type="SAM" id="MobiDB-lite"/>
    </source>
</evidence>
<organism evidence="14 15">
    <name type="scientific">Coccomyxa subellipsoidea</name>
    <dbReference type="NCBI Taxonomy" id="248742"/>
    <lineage>
        <taxon>Eukaryota</taxon>
        <taxon>Viridiplantae</taxon>
        <taxon>Chlorophyta</taxon>
        <taxon>core chlorophytes</taxon>
        <taxon>Trebouxiophyceae</taxon>
        <taxon>Trebouxiophyceae incertae sedis</taxon>
        <taxon>Coccomyxaceae</taxon>
        <taxon>Coccomyxa</taxon>
    </lineage>
</organism>
<dbReference type="InterPro" id="IPR001739">
    <property type="entry name" value="Methyl_CpG_DNA-bd"/>
</dbReference>
<evidence type="ECO:0000256" key="1">
    <source>
        <dbReference type="ARBA" id="ARBA00004123"/>
    </source>
</evidence>
<evidence type="ECO:0000256" key="6">
    <source>
        <dbReference type="ARBA" id="ARBA00023125"/>
    </source>
</evidence>
<evidence type="ECO:0000259" key="12">
    <source>
        <dbReference type="PROSITE" id="PS50016"/>
    </source>
</evidence>
<feature type="compositionally biased region" description="Acidic residues" evidence="11">
    <location>
        <begin position="1027"/>
        <end position="1045"/>
    </location>
</feature>
<dbReference type="PANTHER" id="PTHR12628">
    <property type="entry name" value="POLYCOMB-LIKE TRANSCRIPTION FACTOR"/>
    <property type="match status" value="1"/>
</dbReference>
<comment type="subcellular location">
    <subcellularLocation>
        <location evidence="1">Nucleus</location>
    </subcellularLocation>
</comment>
<dbReference type="CDD" id="cd15504">
    <property type="entry name" value="PHD_PRHA_like"/>
    <property type="match status" value="1"/>
</dbReference>
<keyword evidence="7" id="KW-0371">Homeobox</keyword>
<dbReference type="Gene3D" id="3.30.40.10">
    <property type="entry name" value="Zinc/RING finger domain, C3HC4 (zinc finger)"/>
    <property type="match status" value="1"/>
</dbReference>
<accession>A0ABR2Z1Q0</accession>
<dbReference type="PROSITE" id="PS50016">
    <property type="entry name" value="ZF_PHD_2"/>
    <property type="match status" value="1"/>
</dbReference>
<feature type="domain" description="MBD" evidence="13">
    <location>
        <begin position="149"/>
        <end position="225"/>
    </location>
</feature>
<dbReference type="InterPro" id="IPR019787">
    <property type="entry name" value="Znf_PHD-finger"/>
</dbReference>
<feature type="region of interest" description="Disordered" evidence="11">
    <location>
        <begin position="253"/>
        <end position="282"/>
    </location>
</feature>
<evidence type="ECO:0000256" key="2">
    <source>
        <dbReference type="ARBA" id="ARBA00022723"/>
    </source>
</evidence>
<dbReference type="EMBL" id="JALJOT010000002">
    <property type="protein sequence ID" value="KAK9917761.1"/>
    <property type="molecule type" value="Genomic_DNA"/>
</dbReference>
<dbReference type="InterPro" id="IPR019786">
    <property type="entry name" value="Zinc_finger_PHD-type_CS"/>
</dbReference>